<evidence type="ECO:0000313" key="1">
    <source>
        <dbReference type="EMBL" id="APZ54331.1"/>
    </source>
</evidence>
<dbReference type="Proteomes" id="UP000187059">
    <property type="component" value="Chromosome"/>
</dbReference>
<dbReference type="KEGG" id="paby:Ga0080574_TMP3997"/>
<accession>A0A1P8UY70</accession>
<evidence type="ECO:0000313" key="2">
    <source>
        <dbReference type="Proteomes" id="UP000187059"/>
    </source>
</evidence>
<dbReference type="AlphaFoldDB" id="A0A1P8UY70"/>
<dbReference type="STRING" id="1250539.Ga0080574_TMP3997"/>
<organism evidence="1 2">
    <name type="scientific">Salipiger abyssi</name>
    <dbReference type="NCBI Taxonomy" id="1250539"/>
    <lineage>
        <taxon>Bacteria</taxon>
        <taxon>Pseudomonadati</taxon>
        <taxon>Pseudomonadota</taxon>
        <taxon>Alphaproteobacteria</taxon>
        <taxon>Rhodobacterales</taxon>
        <taxon>Roseobacteraceae</taxon>
        <taxon>Salipiger</taxon>
    </lineage>
</organism>
<sequence length="56" mass="5802">MLALIAPFPNPISRPSLTPRPAPAMTSGRKSMTLPCFAAVGAWRLNAAGLRATPVG</sequence>
<keyword evidence="2" id="KW-1185">Reference proteome</keyword>
<reference evidence="1 2" key="1">
    <citation type="submission" date="2016-04" db="EMBL/GenBank/DDBJ databases">
        <title>Deep-sea bacteria in the southern Pacific.</title>
        <authorList>
            <person name="Tang K."/>
        </authorList>
    </citation>
    <scope>NUCLEOTIDE SEQUENCE [LARGE SCALE GENOMIC DNA]</scope>
    <source>
        <strain evidence="1 2">JLT2014</strain>
    </source>
</reference>
<proteinExistence type="predicted"/>
<protein>
    <submittedName>
        <fullName evidence="1">Uncharacterized protein</fullName>
    </submittedName>
</protein>
<name>A0A1P8UY70_9RHOB</name>
<dbReference type="EMBL" id="CP015093">
    <property type="protein sequence ID" value="APZ54331.1"/>
    <property type="molecule type" value="Genomic_DNA"/>
</dbReference>
<gene>
    <name evidence="1" type="ORF">Ga0080574_TMP3997</name>
</gene>